<organism evidence="1 2">
    <name type="scientific">Funneliformis caledonium</name>
    <dbReference type="NCBI Taxonomy" id="1117310"/>
    <lineage>
        <taxon>Eukaryota</taxon>
        <taxon>Fungi</taxon>
        <taxon>Fungi incertae sedis</taxon>
        <taxon>Mucoromycota</taxon>
        <taxon>Glomeromycotina</taxon>
        <taxon>Glomeromycetes</taxon>
        <taxon>Glomerales</taxon>
        <taxon>Glomeraceae</taxon>
        <taxon>Funneliformis</taxon>
    </lineage>
</organism>
<protein>
    <submittedName>
        <fullName evidence="1">14396_t:CDS:1</fullName>
    </submittedName>
</protein>
<evidence type="ECO:0000313" key="1">
    <source>
        <dbReference type="EMBL" id="CAG8653352.1"/>
    </source>
</evidence>
<evidence type="ECO:0000313" key="2">
    <source>
        <dbReference type="Proteomes" id="UP000789570"/>
    </source>
</evidence>
<keyword evidence="2" id="KW-1185">Reference proteome</keyword>
<name>A0A9N9DY16_9GLOM</name>
<sequence>VSFLKFFVDYFCPGIVATSPVSLSLQSLIAFSATRMENLTVRIVCSVRKSNRSGSIIEPVEFADCTAVRFASLKRPEFS</sequence>
<dbReference type="Proteomes" id="UP000789570">
    <property type="component" value="Unassembled WGS sequence"/>
</dbReference>
<gene>
    <name evidence="1" type="ORF">FCALED_LOCUS11182</name>
</gene>
<feature type="non-terminal residue" evidence="1">
    <location>
        <position position="79"/>
    </location>
</feature>
<comment type="caution">
    <text evidence="1">The sequence shown here is derived from an EMBL/GenBank/DDBJ whole genome shotgun (WGS) entry which is preliminary data.</text>
</comment>
<accession>A0A9N9DY16</accession>
<reference evidence="1" key="1">
    <citation type="submission" date="2021-06" db="EMBL/GenBank/DDBJ databases">
        <authorList>
            <person name="Kallberg Y."/>
            <person name="Tangrot J."/>
            <person name="Rosling A."/>
        </authorList>
    </citation>
    <scope>NUCLEOTIDE SEQUENCE</scope>
    <source>
        <strain evidence="1">UK204</strain>
    </source>
</reference>
<proteinExistence type="predicted"/>
<dbReference type="EMBL" id="CAJVPQ010004531">
    <property type="protein sequence ID" value="CAG8653352.1"/>
    <property type="molecule type" value="Genomic_DNA"/>
</dbReference>
<dbReference type="AlphaFoldDB" id="A0A9N9DY16"/>